<reference evidence="5" key="1">
    <citation type="submission" date="2015-07" db="EMBL/GenBank/DDBJ databases">
        <title>Draft Genome Sequences of Anaerolinea thermolimosa IMO-1, Bellilinea caldifistulae GOMI-1, Leptolinea tardivitalis YMTK-2, Levilinea saccharolytica KIBI-1,Longilinea arvoryzae KOME-1, Previously Described as Members of the Anaerolineaceae (Chloroflexi).</title>
        <authorList>
            <person name="Sekiguchi Y."/>
            <person name="Ohashi A."/>
            <person name="Matsuura N."/>
            <person name="Tourlousse M.D."/>
        </authorList>
    </citation>
    <scope>NUCLEOTIDE SEQUENCE [LARGE SCALE GENOMIC DNA]</scope>
    <source>
        <strain evidence="5">KOME-1</strain>
    </source>
</reference>
<dbReference type="SUPFAM" id="SSF82199">
    <property type="entry name" value="SET domain"/>
    <property type="match status" value="1"/>
</dbReference>
<keyword evidence="1" id="KW-0808">Transferase</keyword>
<organism evidence="5">
    <name type="scientific">Longilinea arvoryzae</name>
    <dbReference type="NCBI Taxonomy" id="360412"/>
    <lineage>
        <taxon>Bacteria</taxon>
        <taxon>Bacillati</taxon>
        <taxon>Chloroflexota</taxon>
        <taxon>Anaerolineae</taxon>
        <taxon>Anaerolineales</taxon>
        <taxon>Anaerolineaceae</taxon>
        <taxon>Longilinea</taxon>
    </lineage>
</organism>
<dbReference type="OrthoDB" id="9804945at2"/>
<dbReference type="EMBL" id="DF967972">
    <property type="protein sequence ID" value="GAP12638.1"/>
    <property type="molecule type" value="Genomic_DNA"/>
</dbReference>
<protein>
    <submittedName>
        <fullName evidence="5">Protein containing SET domain</fullName>
    </submittedName>
</protein>
<evidence type="ECO:0000313" key="6">
    <source>
        <dbReference type="Proteomes" id="UP000055060"/>
    </source>
</evidence>
<gene>
    <name evidence="5" type="ORF">LARV_00374</name>
</gene>
<keyword evidence="6" id="KW-1185">Reference proteome</keyword>
<evidence type="ECO:0000256" key="2">
    <source>
        <dbReference type="ARBA" id="ARBA00022691"/>
    </source>
</evidence>
<evidence type="ECO:0000259" key="4">
    <source>
        <dbReference type="PROSITE" id="PS50868"/>
    </source>
</evidence>
<feature type="domain" description="Post-SET" evidence="4">
    <location>
        <begin position="133"/>
        <end position="149"/>
    </location>
</feature>
<dbReference type="InterPro" id="IPR046341">
    <property type="entry name" value="SET_dom_sf"/>
</dbReference>
<dbReference type="PROSITE" id="PS50280">
    <property type="entry name" value="SET"/>
    <property type="match status" value="1"/>
</dbReference>
<dbReference type="RefSeq" id="WP_075072048.1">
    <property type="nucleotide sequence ID" value="NZ_DF967972.1"/>
</dbReference>
<evidence type="ECO:0000256" key="1">
    <source>
        <dbReference type="ARBA" id="ARBA00022679"/>
    </source>
</evidence>
<dbReference type="Gene3D" id="2.170.270.10">
    <property type="entry name" value="SET domain"/>
    <property type="match status" value="1"/>
</dbReference>
<name>A0A0S7B6R5_9CHLR</name>
<proteinExistence type="predicted"/>
<dbReference type="Proteomes" id="UP000055060">
    <property type="component" value="Unassembled WGS sequence"/>
</dbReference>
<evidence type="ECO:0000259" key="3">
    <source>
        <dbReference type="PROSITE" id="PS50280"/>
    </source>
</evidence>
<dbReference type="InterPro" id="IPR003616">
    <property type="entry name" value="Post-SET_dom"/>
</dbReference>
<dbReference type="AlphaFoldDB" id="A0A0S7B6R5"/>
<sequence>MSNSLIPTPGTILTPWIHPRVEMRPSGIAGRGMFALRILLPGEEVVRWGGTLYSRAQILAGLADPESIALIDDDLYLADPAGKPTPEDYSLNHSCDPNLWMADAFTLAARRRIEPGEELTADYALWLYDVDWTLDPCRCGSPLCRGRVSAADWKIPELQARYAGHFTPYINRLIVLGRADS</sequence>
<accession>A0A0S7B6R5</accession>
<dbReference type="Pfam" id="PF00856">
    <property type="entry name" value="SET"/>
    <property type="match status" value="1"/>
</dbReference>
<dbReference type="STRING" id="360412.LARV_00374"/>
<dbReference type="PROSITE" id="PS50868">
    <property type="entry name" value="POST_SET"/>
    <property type="match status" value="1"/>
</dbReference>
<evidence type="ECO:0000313" key="5">
    <source>
        <dbReference type="EMBL" id="GAP12638.1"/>
    </source>
</evidence>
<dbReference type="GO" id="GO:0016740">
    <property type="term" value="F:transferase activity"/>
    <property type="evidence" value="ECO:0007669"/>
    <property type="project" value="UniProtKB-KW"/>
</dbReference>
<keyword evidence="2" id="KW-0949">S-adenosyl-L-methionine</keyword>
<feature type="domain" description="SET" evidence="3">
    <location>
        <begin position="19"/>
        <end position="124"/>
    </location>
</feature>
<dbReference type="InterPro" id="IPR001214">
    <property type="entry name" value="SET_dom"/>
</dbReference>